<dbReference type="GO" id="GO:0016020">
    <property type="term" value="C:membrane"/>
    <property type="evidence" value="ECO:0007669"/>
    <property type="project" value="UniProtKB-SubCell"/>
</dbReference>
<dbReference type="InterPro" id="IPR029095">
    <property type="entry name" value="NarX-like_N"/>
</dbReference>
<evidence type="ECO:0000256" key="5">
    <source>
        <dbReference type="SAM" id="Coils"/>
    </source>
</evidence>
<dbReference type="KEGG" id="sulg:FJR48_08325"/>
<proteinExistence type="predicted"/>
<dbReference type="Proteomes" id="UP000326944">
    <property type="component" value="Chromosome"/>
</dbReference>
<gene>
    <name evidence="8" type="ORF">FJR48_08325</name>
</gene>
<evidence type="ECO:0000256" key="4">
    <source>
        <dbReference type="ARBA" id="ARBA00023136"/>
    </source>
</evidence>
<comment type="subcellular location">
    <subcellularLocation>
        <location evidence="1">Membrane</location>
        <topology evidence="1">Multi-pass membrane protein</topology>
    </subcellularLocation>
</comment>
<keyword evidence="4 6" id="KW-0472">Membrane</keyword>
<sequence>MAKKTKISTKIKVLGALLMFLVAAIVSTTIFLNNQTSKDALVVNIVGKQRMLTQKMAKNIFYIHYTGSKDFYELNSAVDEFIEGLSTLQHGDKSRGISGVPTLKISNQLFEVKKLWEKYYEDIQNFKILSTNPKSAVSDTELNAIVLHIYKTNPILLENVDKLVTFYTNNSEDKINNIKITQYVFLFIFVLILIYSLLQLRLIESHVDSFMNYYKKLISGGDISNLEPMHFEDENEEEIVEVSQTINCFIEKINSAMAYSDEASKKLENLTEEFDSIIDAMGESSLNSNEFYDSEDMMIESSEELINATRKLQKLKSELEKLTLACRPNIN</sequence>
<evidence type="ECO:0000313" key="9">
    <source>
        <dbReference type="Proteomes" id="UP000326944"/>
    </source>
</evidence>
<keyword evidence="9" id="KW-1185">Reference proteome</keyword>
<dbReference type="OrthoDB" id="952521at2"/>
<dbReference type="RefSeq" id="WP_152307684.1">
    <property type="nucleotide sequence ID" value="NZ_CP043617.1"/>
</dbReference>
<keyword evidence="2 6" id="KW-0812">Transmembrane</keyword>
<organism evidence="8 9">
    <name type="scientific">Sulfurimonas lithotrophica</name>
    <dbReference type="NCBI Taxonomy" id="2590022"/>
    <lineage>
        <taxon>Bacteria</taxon>
        <taxon>Pseudomonadati</taxon>
        <taxon>Campylobacterota</taxon>
        <taxon>Epsilonproteobacteria</taxon>
        <taxon>Campylobacterales</taxon>
        <taxon>Sulfurimonadaceae</taxon>
        <taxon>Sulfurimonas</taxon>
    </lineage>
</organism>
<evidence type="ECO:0000313" key="8">
    <source>
        <dbReference type="EMBL" id="QFR49737.1"/>
    </source>
</evidence>
<evidence type="ECO:0000259" key="7">
    <source>
        <dbReference type="Pfam" id="PF13675"/>
    </source>
</evidence>
<evidence type="ECO:0000256" key="6">
    <source>
        <dbReference type="SAM" id="Phobius"/>
    </source>
</evidence>
<reference evidence="8 9" key="1">
    <citation type="submission" date="2019-09" db="EMBL/GenBank/DDBJ databases">
        <title>Sulfurimonas gotlandica sp. nov., a chemoautotrophic and psychrotolerant epsilonproteobacterium isolated from a pelagic redoxcline, and an emended description of the genus Sulfurimonas.</title>
        <authorList>
            <person name="Wang S."/>
            <person name="Jiang L."/>
            <person name="Shao S."/>
        </authorList>
    </citation>
    <scope>NUCLEOTIDE SEQUENCE [LARGE SCALE GENOMIC DNA]</scope>
    <source>
        <strain evidence="8 9">GYSZ_1</strain>
    </source>
</reference>
<evidence type="ECO:0000256" key="3">
    <source>
        <dbReference type="ARBA" id="ARBA00022989"/>
    </source>
</evidence>
<keyword evidence="5" id="KW-0175">Coiled coil</keyword>
<feature type="domain" description="NarX-like N-terminal" evidence="7">
    <location>
        <begin position="32"/>
        <end position="137"/>
    </location>
</feature>
<name>A0A5P8P2A4_9BACT</name>
<evidence type="ECO:0000256" key="2">
    <source>
        <dbReference type="ARBA" id="ARBA00022692"/>
    </source>
</evidence>
<evidence type="ECO:0000256" key="1">
    <source>
        <dbReference type="ARBA" id="ARBA00004141"/>
    </source>
</evidence>
<dbReference type="EMBL" id="CP043617">
    <property type="protein sequence ID" value="QFR49737.1"/>
    <property type="molecule type" value="Genomic_DNA"/>
</dbReference>
<feature type="coiled-coil region" evidence="5">
    <location>
        <begin position="253"/>
        <end position="325"/>
    </location>
</feature>
<accession>A0A5P8P2A4</accession>
<dbReference type="AlphaFoldDB" id="A0A5P8P2A4"/>
<feature type="transmembrane region" description="Helical" evidence="6">
    <location>
        <begin position="180"/>
        <end position="198"/>
    </location>
</feature>
<protein>
    <recommendedName>
        <fullName evidence="7">NarX-like N-terminal domain-containing protein</fullName>
    </recommendedName>
</protein>
<dbReference type="Pfam" id="PF13675">
    <property type="entry name" value="PilJ"/>
    <property type="match status" value="1"/>
</dbReference>
<keyword evidence="3 6" id="KW-1133">Transmembrane helix</keyword>